<dbReference type="GeneID" id="59324831"/>
<name>A0A7G3ZDX6_9SACH</name>
<accession>A0A7G3ZDX6</accession>
<sequence length="277" mass="32063">MKPKIGGRVWRGKTLGDKDINTASAAAYLDKKQFKGFKNDWDGKENTEPNIAQKSDIFSEEADLTAILEQKFDERSGPFLTSENLATLQNELIKREVEQYCCGHPLCSINNRRQIPLRLWFLFELEMLEDSGTNFRNLCYHNQVYREIDREWKMQNLLQNQHIPSDCEFFPIQQLKIHDIELDRNHEESTTGKLQAGVENLIEKDDRKLLPTLLSKRNMRSVFDHTPVRASKILSTELPSDSADLQETSTAQKERKCMLLNKLSLLHGCDSTKHPDK</sequence>
<dbReference type="AlphaFoldDB" id="A0A7G3ZDX6"/>
<dbReference type="KEGG" id="tgb:HG536_0B05770"/>
<evidence type="ECO:0000313" key="2">
    <source>
        <dbReference type="Proteomes" id="UP000515788"/>
    </source>
</evidence>
<dbReference type="EMBL" id="CP059247">
    <property type="protein sequence ID" value="QLL31712.1"/>
    <property type="molecule type" value="Genomic_DNA"/>
</dbReference>
<dbReference type="Pfam" id="PF10434">
    <property type="entry name" value="MAM1"/>
    <property type="match status" value="1"/>
</dbReference>
<dbReference type="Proteomes" id="UP000515788">
    <property type="component" value="Chromosome 2"/>
</dbReference>
<keyword evidence="2" id="KW-1185">Reference proteome</keyword>
<dbReference type="RefSeq" id="XP_037138387.1">
    <property type="nucleotide sequence ID" value="XM_037282492.1"/>
</dbReference>
<evidence type="ECO:0000313" key="1">
    <source>
        <dbReference type="EMBL" id="QLL31712.1"/>
    </source>
</evidence>
<organism evidence="1 2">
    <name type="scientific">Torulaspora globosa</name>
    <dbReference type="NCBI Taxonomy" id="48254"/>
    <lineage>
        <taxon>Eukaryota</taxon>
        <taxon>Fungi</taxon>
        <taxon>Dikarya</taxon>
        <taxon>Ascomycota</taxon>
        <taxon>Saccharomycotina</taxon>
        <taxon>Saccharomycetes</taxon>
        <taxon>Saccharomycetales</taxon>
        <taxon>Saccharomycetaceae</taxon>
        <taxon>Torulaspora</taxon>
    </lineage>
</organism>
<dbReference type="OrthoDB" id="4060812at2759"/>
<protein>
    <submittedName>
        <fullName evidence="1">Uncharacterized protein</fullName>
    </submittedName>
</protein>
<dbReference type="InterPro" id="IPR018847">
    <property type="entry name" value="Monopolin_cplx_su_Mam1"/>
</dbReference>
<proteinExistence type="predicted"/>
<gene>
    <name evidence="1" type="ORF">HG536_0B05770</name>
</gene>
<reference evidence="1 2" key="1">
    <citation type="submission" date="2020-06" db="EMBL/GenBank/DDBJ databases">
        <title>The yeast mating-type switching endonuclease HO is a domesticated member of an unorthodox homing genetic element family.</title>
        <authorList>
            <person name="Coughlan A.Y."/>
            <person name="Lombardi L."/>
            <person name="Braun-Galleani S."/>
            <person name="Martos A.R."/>
            <person name="Galeote V."/>
            <person name="Bigey F."/>
            <person name="Dequin S."/>
            <person name="Byrne K.P."/>
            <person name="Wolfe K.H."/>
        </authorList>
    </citation>
    <scope>NUCLEOTIDE SEQUENCE [LARGE SCALE GENOMIC DNA]</scope>
    <source>
        <strain evidence="1 2">CBS764</strain>
    </source>
</reference>